<keyword evidence="1" id="KW-0808">Transferase</keyword>
<reference evidence="2 3" key="1">
    <citation type="submission" date="2020-02" db="EMBL/GenBank/DDBJ databases">
        <title>Rhodobacter translucens sp. nov., a novel bacterium isolated from activated sludge.</title>
        <authorList>
            <person name="Liu J."/>
        </authorList>
    </citation>
    <scope>NUCLEOTIDE SEQUENCE [LARGE SCALE GENOMIC DNA]</scope>
    <source>
        <strain evidence="2 3">HX-7-19</strain>
    </source>
</reference>
<sequence>MDQQDHQAALDDAADLESDGRHDQALALCDDILRRDPRQSAAWKIRTKALIGLRRLDDALASAGEAASLFPASITHRLMQARIHVLNRDMATAAALYRGILADHPRNLNAIRELMDLVPLTPGDDILRHLAAAGEDASLKPFDRATTWFLRAQAHMNANDDDQAFALFDEGNRQMRALHGPDRLEYVFNRYLPELDAAFQRRHAPAAAGDPCPLLLVVGLPRSGKSLMEKLLATQPGLLAVGETTFLYDLFLELGRSGGPDSSIRLLRALPHAPIRTHFAARIRSGPDRSATRCIDTTPGNLEQLGLLGPLHPDVPIIFVRREPRDLVASLYFKQFNTAHRYSYGIETAARAVARTEYLARRWQETMPNPMVEICHDSLVSDPVSVAASALRRFGMPVDEPALRRAAGEKGAEIALSPGRSLDGIGAIRPDLVGFSARFARQLAPCLPAYEAEAARLR</sequence>
<dbReference type="EMBL" id="JAALFE010000001">
    <property type="protein sequence ID" value="NGQ89650.1"/>
    <property type="molecule type" value="Genomic_DNA"/>
</dbReference>
<dbReference type="AlphaFoldDB" id="A0A6M1TP72"/>
<dbReference type="InterPro" id="IPR011990">
    <property type="entry name" value="TPR-like_helical_dom_sf"/>
</dbReference>
<organism evidence="2 3">
    <name type="scientific">Paragemmobacter kunshanensis</name>
    <dbReference type="NCBI Taxonomy" id="2583234"/>
    <lineage>
        <taxon>Bacteria</taxon>
        <taxon>Pseudomonadati</taxon>
        <taxon>Pseudomonadota</taxon>
        <taxon>Alphaproteobacteria</taxon>
        <taxon>Rhodobacterales</taxon>
        <taxon>Paracoccaceae</taxon>
        <taxon>Paragemmobacter</taxon>
    </lineage>
</organism>
<keyword evidence="3" id="KW-1185">Reference proteome</keyword>
<evidence type="ECO:0000313" key="2">
    <source>
        <dbReference type="EMBL" id="NGQ89650.1"/>
    </source>
</evidence>
<accession>A0A6M1TP72</accession>
<dbReference type="PANTHER" id="PTHR12788">
    <property type="entry name" value="PROTEIN-TYROSINE SULFOTRANSFERASE 2"/>
    <property type="match status" value="1"/>
</dbReference>
<dbReference type="SUPFAM" id="SSF48452">
    <property type="entry name" value="TPR-like"/>
    <property type="match status" value="1"/>
</dbReference>
<dbReference type="InterPro" id="IPR027417">
    <property type="entry name" value="P-loop_NTPase"/>
</dbReference>
<dbReference type="PANTHER" id="PTHR12788:SF10">
    <property type="entry name" value="PROTEIN-TYROSINE SULFOTRANSFERASE"/>
    <property type="match status" value="1"/>
</dbReference>
<dbReference type="Proteomes" id="UP000474758">
    <property type="component" value="Unassembled WGS sequence"/>
</dbReference>
<name>A0A6M1TP72_9RHOB</name>
<comment type="caution">
    <text evidence="2">The sequence shown here is derived from an EMBL/GenBank/DDBJ whole genome shotgun (WGS) entry which is preliminary data.</text>
</comment>
<evidence type="ECO:0000256" key="1">
    <source>
        <dbReference type="ARBA" id="ARBA00022679"/>
    </source>
</evidence>
<dbReference type="InterPro" id="IPR026634">
    <property type="entry name" value="TPST-like"/>
</dbReference>
<dbReference type="RefSeq" id="WP_165046732.1">
    <property type="nucleotide sequence ID" value="NZ_JAALFE010000001.1"/>
</dbReference>
<proteinExistence type="predicted"/>
<dbReference type="GO" id="GO:0008476">
    <property type="term" value="F:protein-tyrosine sulfotransferase activity"/>
    <property type="evidence" value="ECO:0007669"/>
    <property type="project" value="InterPro"/>
</dbReference>
<gene>
    <name evidence="2" type="ORF">G5V65_01985</name>
</gene>
<dbReference type="Pfam" id="PF13469">
    <property type="entry name" value="Sulfotransfer_3"/>
    <property type="match status" value="1"/>
</dbReference>
<dbReference type="SUPFAM" id="SSF52540">
    <property type="entry name" value="P-loop containing nucleoside triphosphate hydrolases"/>
    <property type="match status" value="1"/>
</dbReference>
<dbReference type="Gene3D" id="1.25.40.10">
    <property type="entry name" value="Tetratricopeptide repeat domain"/>
    <property type="match status" value="1"/>
</dbReference>
<dbReference type="Gene3D" id="3.40.50.300">
    <property type="entry name" value="P-loop containing nucleotide triphosphate hydrolases"/>
    <property type="match status" value="1"/>
</dbReference>
<protein>
    <submittedName>
        <fullName evidence="2">Uncharacterized protein</fullName>
    </submittedName>
</protein>
<evidence type="ECO:0000313" key="3">
    <source>
        <dbReference type="Proteomes" id="UP000474758"/>
    </source>
</evidence>